<reference evidence="11 12" key="1">
    <citation type="journal article" date="2016" name="Nat. Commun.">
        <title>Thousands of microbial genomes shed light on interconnected biogeochemical processes in an aquifer system.</title>
        <authorList>
            <person name="Anantharaman K."/>
            <person name="Brown C.T."/>
            <person name="Hug L.A."/>
            <person name="Sharon I."/>
            <person name="Castelle C.J."/>
            <person name="Probst A.J."/>
            <person name="Thomas B.C."/>
            <person name="Singh A."/>
            <person name="Wilkins M.J."/>
            <person name="Karaoz U."/>
            <person name="Brodie E.L."/>
            <person name="Williams K.H."/>
            <person name="Hubbard S.S."/>
            <person name="Banfield J.F."/>
        </authorList>
    </citation>
    <scope>NUCLEOTIDE SEQUENCE [LARGE SCALE GENOMIC DNA]</scope>
</reference>
<evidence type="ECO:0000256" key="2">
    <source>
        <dbReference type="ARBA" id="ARBA00022679"/>
    </source>
</evidence>
<evidence type="ECO:0000256" key="7">
    <source>
        <dbReference type="ARBA" id="ARBA00022842"/>
    </source>
</evidence>
<keyword evidence="6" id="KW-0547">Nucleotide-binding</keyword>
<dbReference type="Gene3D" id="1.10.3090.10">
    <property type="entry name" value="cca-adding enzyme, domain 2"/>
    <property type="match status" value="1"/>
</dbReference>
<evidence type="ECO:0000256" key="5">
    <source>
        <dbReference type="ARBA" id="ARBA00022723"/>
    </source>
</evidence>
<dbReference type="CDD" id="cd05398">
    <property type="entry name" value="NT_ClassII-CCAase"/>
    <property type="match status" value="1"/>
</dbReference>
<dbReference type="EMBL" id="MGFQ01000036">
    <property type="protein sequence ID" value="OGM08784.1"/>
    <property type="molecule type" value="Genomic_DNA"/>
</dbReference>
<keyword evidence="4" id="KW-0548">Nucleotidyltransferase</keyword>
<dbReference type="InterPro" id="IPR043519">
    <property type="entry name" value="NT_sf"/>
</dbReference>
<evidence type="ECO:0000256" key="1">
    <source>
        <dbReference type="ARBA" id="ARBA00001946"/>
    </source>
</evidence>
<dbReference type="SUPFAM" id="SSF81301">
    <property type="entry name" value="Nucleotidyltransferase"/>
    <property type="match status" value="1"/>
</dbReference>
<keyword evidence="3" id="KW-0819">tRNA processing</keyword>
<dbReference type="InterPro" id="IPR006674">
    <property type="entry name" value="HD_domain"/>
</dbReference>
<evidence type="ECO:0000256" key="8">
    <source>
        <dbReference type="ARBA" id="ARBA00022884"/>
    </source>
</evidence>
<dbReference type="InterPro" id="IPR032828">
    <property type="entry name" value="PolyA_RNA-bd"/>
</dbReference>
<dbReference type="InterPro" id="IPR050264">
    <property type="entry name" value="Bact_CCA-adding_enz_type3_sf"/>
</dbReference>
<dbReference type="NCBIfam" id="TIGR00277">
    <property type="entry name" value="HDIG"/>
    <property type="match status" value="1"/>
</dbReference>
<dbReference type="GO" id="GO:0000166">
    <property type="term" value="F:nucleotide binding"/>
    <property type="evidence" value="ECO:0007669"/>
    <property type="project" value="UniProtKB-KW"/>
</dbReference>
<keyword evidence="7" id="KW-0460">Magnesium</keyword>
<dbReference type="AlphaFoldDB" id="A0A1F7X110"/>
<dbReference type="Pfam" id="PF01743">
    <property type="entry name" value="PolyA_pol"/>
    <property type="match status" value="1"/>
</dbReference>
<dbReference type="Pfam" id="PF13735">
    <property type="entry name" value="tRNA_NucTran2_2"/>
    <property type="match status" value="1"/>
</dbReference>
<dbReference type="InterPro" id="IPR003607">
    <property type="entry name" value="HD/PDEase_dom"/>
</dbReference>
<feature type="domain" description="HD" evidence="10">
    <location>
        <begin position="286"/>
        <end position="400"/>
    </location>
</feature>
<comment type="similarity">
    <text evidence="9">Belongs to the tRNA nucleotidyltransferase/poly(A) polymerase family.</text>
</comment>
<organism evidence="11 12">
    <name type="scientific">Candidatus Woesebacteria bacterium RBG_13_36_22</name>
    <dbReference type="NCBI Taxonomy" id="1802478"/>
    <lineage>
        <taxon>Bacteria</taxon>
        <taxon>Candidatus Woeseibacteriota</taxon>
    </lineage>
</organism>
<name>A0A1F7X110_9BACT</name>
<dbReference type="Pfam" id="PF12627">
    <property type="entry name" value="PolyA_pol_RNAbd"/>
    <property type="match status" value="1"/>
</dbReference>
<accession>A0A1F7X110</accession>
<dbReference type="GO" id="GO:0046872">
    <property type="term" value="F:metal ion binding"/>
    <property type="evidence" value="ECO:0007669"/>
    <property type="project" value="UniProtKB-KW"/>
</dbReference>
<dbReference type="Gene3D" id="1.10.246.80">
    <property type="match status" value="1"/>
</dbReference>
<dbReference type="InterPro" id="IPR032810">
    <property type="entry name" value="CCA-adding_enz_C"/>
</dbReference>
<dbReference type="PANTHER" id="PTHR46173">
    <property type="entry name" value="CCA TRNA NUCLEOTIDYLTRANSFERASE 1, MITOCHONDRIAL"/>
    <property type="match status" value="1"/>
</dbReference>
<dbReference type="GO" id="GO:0016779">
    <property type="term" value="F:nucleotidyltransferase activity"/>
    <property type="evidence" value="ECO:0007669"/>
    <property type="project" value="UniProtKB-KW"/>
</dbReference>
<evidence type="ECO:0000256" key="4">
    <source>
        <dbReference type="ARBA" id="ARBA00022695"/>
    </source>
</evidence>
<dbReference type="CDD" id="cd00077">
    <property type="entry name" value="HDc"/>
    <property type="match status" value="1"/>
</dbReference>
<dbReference type="GO" id="GO:0008033">
    <property type="term" value="P:tRNA processing"/>
    <property type="evidence" value="ECO:0007669"/>
    <property type="project" value="UniProtKB-KW"/>
</dbReference>
<gene>
    <name evidence="11" type="ORF">A2Z67_01910</name>
</gene>
<comment type="cofactor">
    <cofactor evidence="1">
        <name>Mg(2+)</name>
        <dbReference type="ChEBI" id="CHEBI:18420"/>
    </cofactor>
</comment>
<comment type="caution">
    <text evidence="11">The sequence shown here is derived from an EMBL/GenBank/DDBJ whole genome shotgun (WGS) entry which is preliminary data.</text>
</comment>
<dbReference type="PANTHER" id="PTHR46173:SF1">
    <property type="entry name" value="CCA TRNA NUCLEOTIDYLTRANSFERASE 1, MITOCHONDRIAL"/>
    <property type="match status" value="1"/>
</dbReference>
<keyword evidence="8 9" id="KW-0694">RNA-binding</keyword>
<protein>
    <recommendedName>
        <fullName evidence="10">HD domain-containing protein</fullName>
    </recommendedName>
</protein>
<dbReference type="InterPro" id="IPR002646">
    <property type="entry name" value="PolA_pol_head_dom"/>
</dbReference>
<keyword evidence="5" id="KW-0479">Metal-binding</keyword>
<sequence>MIVELPIKVKEIIDKLEKRGFEIYVVGGAVRDILMGKSVYDWDLTTNATPTEMLKIFEDAYYTNEYGTVGIPNEIEGERPYEITTFRTEHGYSDSRRPDKVEWGKTLEEDLQRRDFTINAIALKLVNNKKSSLRKQRNTETSVTSANSVSSVSNKIIHTQVNVELIDLYNGQKDLKDKLIRCVGDPNERFSEDALRMMRAIRIASELNFTIEENTFIAIKNNASLINRISKERVRDELLKLLKSPHPYAGMLLFKESALMQEILPEMEKTFGVEQKSPGRHHIYDVGTHCLYSLKFIADKNSDPIVRLATLIHDIGKPQTHKKLENGTITFYNHEIVSAQIAKRIADRLRLSNKDKEKLYKLVRYHLFSVDERQTDSAIRRFIRKVGLEYVEDILDLRVGDRLGGGARETSWRLEEFKKRLIEVQKQPFTVRDLKITGYDVMKILGIKPGPKVGEILEKLFKDVVENRIPNEKEKLIEKLKKY</sequence>
<evidence type="ECO:0000256" key="6">
    <source>
        <dbReference type="ARBA" id="ARBA00022741"/>
    </source>
</evidence>
<keyword evidence="2 9" id="KW-0808">Transferase</keyword>
<dbReference type="InterPro" id="IPR006675">
    <property type="entry name" value="HDIG_dom"/>
</dbReference>
<evidence type="ECO:0000313" key="11">
    <source>
        <dbReference type="EMBL" id="OGM08784.1"/>
    </source>
</evidence>
<evidence type="ECO:0000313" key="12">
    <source>
        <dbReference type="Proteomes" id="UP000176939"/>
    </source>
</evidence>
<dbReference type="Proteomes" id="UP000176939">
    <property type="component" value="Unassembled WGS sequence"/>
</dbReference>
<dbReference type="GO" id="GO:0000049">
    <property type="term" value="F:tRNA binding"/>
    <property type="evidence" value="ECO:0007669"/>
    <property type="project" value="TreeGrafter"/>
</dbReference>
<dbReference type="SUPFAM" id="SSF81891">
    <property type="entry name" value="Poly A polymerase C-terminal region-like"/>
    <property type="match status" value="1"/>
</dbReference>
<dbReference type="PROSITE" id="PS51831">
    <property type="entry name" value="HD"/>
    <property type="match status" value="1"/>
</dbReference>
<evidence type="ECO:0000256" key="9">
    <source>
        <dbReference type="RuleBase" id="RU003953"/>
    </source>
</evidence>
<evidence type="ECO:0000256" key="3">
    <source>
        <dbReference type="ARBA" id="ARBA00022694"/>
    </source>
</evidence>
<dbReference type="Gene3D" id="3.30.460.10">
    <property type="entry name" value="Beta Polymerase, domain 2"/>
    <property type="match status" value="1"/>
</dbReference>
<evidence type="ECO:0000259" key="10">
    <source>
        <dbReference type="PROSITE" id="PS51831"/>
    </source>
</evidence>
<proteinExistence type="inferred from homology"/>